<dbReference type="AlphaFoldDB" id="A0AAN7A0X6"/>
<sequence length="222" mass="24193">MKLIVAGATGYVAGEVIRQAVWMPEITTIVALARRPVELDRPESSKIESVIIKDYGEYLDQVKKALAGSDACIWAVAVTPTKSKLMDVADVKRVCHDYTIAGLQAMYEAGPAKPFRFLYMSGYMSQRDPSKKPFLLGDYAVMRGNVENHVMAFAKNHDGIEACVAKPGLMARAGSAYNFILKSTGVVPIASVEEVSRAILKQVVSGFEKEVLENSDFARLGA</sequence>
<protein>
    <recommendedName>
        <fullName evidence="1">NAD(P)-binding domain-containing protein</fullName>
    </recommendedName>
</protein>
<proteinExistence type="predicted"/>
<dbReference type="SUPFAM" id="SSF51735">
    <property type="entry name" value="NAD(P)-binding Rossmann-fold domains"/>
    <property type="match status" value="1"/>
</dbReference>
<dbReference type="PANTHER" id="PTHR14097:SF8">
    <property type="entry name" value="NAD(P)-BINDING DOMAIN-CONTAINING PROTEIN"/>
    <property type="match status" value="1"/>
</dbReference>
<comment type="caution">
    <text evidence="2">The sequence shown here is derived from an EMBL/GenBank/DDBJ whole genome shotgun (WGS) entry which is preliminary data.</text>
</comment>
<name>A0AAN7A0X6_9PEZI</name>
<organism evidence="2 3">
    <name type="scientific">Chaetomidium leptoderma</name>
    <dbReference type="NCBI Taxonomy" id="669021"/>
    <lineage>
        <taxon>Eukaryota</taxon>
        <taxon>Fungi</taxon>
        <taxon>Dikarya</taxon>
        <taxon>Ascomycota</taxon>
        <taxon>Pezizomycotina</taxon>
        <taxon>Sordariomycetes</taxon>
        <taxon>Sordariomycetidae</taxon>
        <taxon>Sordariales</taxon>
        <taxon>Chaetomiaceae</taxon>
        <taxon>Chaetomidium</taxon>
    </lineage>
</organism>
<dbReference type="Proteomes" id="UP001302745">
    <property type="component" value="Unassembled WGS sequence"/>
</dbReference>
<dbReference type="InterPro" id="IPR036291">
    <property type="entry name" value="NAD(P)-bd_dom_sf"/>
</dbReference>
<gene>
    <name evidence="2" type="ORF">C8A00DRAFT_11763</name>
</gene>
<dbReference type="Gene3D" id="3.40.50.720">
    <property type="entry name" value="NAD(P)-binding Rossmann-like Domain"/>
    <property type="match status" value="1"/>
</dbReference>
<dbReference type="InterPro" id="IPR016040">
    <property type="entry name" value="NAD(P)-bd_dom"/>
</dbReference>
<dbReference type="Pfam" id="PF13460">
    <property type="entry name" value="NAD_binding_10"/>
    <property type="match status" value="1"/>
</dbReference>
<reference evidence="2" key="1">
    <citation type="journal article" date="2023" name="Mol. Phylogenet. Evol.">
        <title>Genome-scale phylogeny and comparative genomics of the fungal order Sordariales.</title>
        <authorList>
            <person name="Hensen N."/>
            <person name="Bonometti L."/>
            <person name="Westerberg I."/>
            <person name="Brannstrom I.O."/>
            <person name="Guillou S."/>
            <person name="Cros-Aarteil S."/>
            <person name="Calhoun S."/>
            <person name="Haridas S."/>
            <person name="Kuo A."/>
            <person name="Mondo S."/>
            <person name="Pangilinan J."/>
            <person name="Riley R."/>
            <person name="LaButti K."/>
            <person name="Andreopoulos B."/>
            <person name="Lipzen A."/>
            <person name="Chen C."/>
            <person name="Yan M."/>
            <person name="Daum C."/>
            <person name="Ng V."/>
            <person name="Clum A."/>
            <person name="Steindorff A."/>
            <person name="Ohm R.A."/>
            <person name="Martin F."/>
            <person name="Silar P."/>
            <person name="Natvig D.O."/>
            <person name="Lalanne C."/>
            <person name="Gautier V."/>
            <person name="Ament-Velasquez S.L."/>
            <person name="Kruys A."/>
            <person name="Hutchinson M.I."/>
            <person name="Powell A.J."/>
            <person name="Barry K."/>
            <person name="Miller A.N."/>
            <person name="Grigoriev I.V."/>
            <person name="Debuchy R."/>
            <person name="Gladieux P."/>
            <person name="Hiltunen Thoren M."/>
            <person name="Johannesson H."/>
        </authorList>
    </citation>
    <scope>NUCLEOTIDE SEQUENCE</scope>
    <source>
        <strain evidence="2">CBS 538.74</strain>
    </source>
</reference>
<evidence type="ECO:0000313" key="3">
    <source>
        <dbReference type="Proteomes" id="UP001302745"/>
    </source>
</evidence>
<keyword evidence="3" id="KW-1185">Reference proteome</keyword>
<reference evidence="2" key="2">
    <citation type="submission" date="2023-05" db="EMBL/GenBank/DDBJ databases">
        <authorList>
            <consortium name="Lawrence Berkeley National Laboratory"/>
            <person name="Steindorff A."/>
            <person name="Hensen N."/>
            <person name="Bonometti L."/>
            <person name="Westerberg I."/>
            <person name="Brannstrom I.O."/>
            <person name="Guillou S."/>
            <person name="Cros-Aarteil S."/>
            <person name="Calhoun S."/>
            <person name="Haridas S."/>
            <person name="Kuo A."/>
            <person name="Mondo S."/>
            <person name="Pangilinan J."/>
            <person name="Riley R."/>
            <person name="Labutti K."/>
            <person name="Andreopoulos B."/>
            <person name="Lipzen A."/>
            <person name="Chen C."/>
            <person name="Yanf M."/>
            <person name="Daum C."/>
            <person name="Ng V."/>
            <person name="Clum A."/>
            <person name="Ohm R."/>
            <person name="Martin F."/>
            <person name="Silar P."/>
            <person name="Natvig D."/>
            <person name="Lalanne C."/>
            <person name="Gautier V."/>
            <person name="Ament-Velasquez S.L."/>
            <person name="Kruys A."/>
            <person name="Hutchinson M.I."/>
            <person name="Powell A.J."/>
            <person name="Barry K."/>
            <person name="Miller A.N."/>
            <person name="Grigoriev I.V."/>
            <person name="Debuchy R."/>
            <person name="Gladieux P."/>
            <person name="Thoren M.H."/>
            <person name="Johannesson H."/>
        </authorList>
    </citation>
    <scope>NUCLEOTIDE SEQUENCE</scope>
    <source>
        <strain evidence="2">CBS 538.74</strain>
    </source>
</reference>
<dbReference type="PANTHER" id="PTHR14097">
    <property type="entry name" value="OXIDOREDUCTASE HTATIP2"/>
    <property type="match status" value="1"/>
</dbReference>
<dbReference type="EMBL" id="MU856851">
    <property type="protein sequence ID" value="KAK4157359.1"/>
    <property type="molecule type" value="Genomic_DNA"/>
</dbReference>
<evidence type="ECO:0000259" key="1">
    <source>
        <dbReference type="Pfam" id="PF13460"/>
    </source>
</evidence>
<accession>A0AAN7A0X6</accession>
<feature type="domain" description="NAD(P)-binding" evidence="1">
    <location>
        <begin position="7"/>
        <end position="147"/>
    </location>
</feature>
<evidence type="ECO:0000313" key="2">
    <source>
        <dbReference type="EMBL" id="KAK4157359.1"/>
    </source>
</evidence>